<accession>A0AB39KUT4</accession>
<gene>
    <name evidence="1" type="ORF">ABOZ73_02885</name>
</gene>
<sequence length="124" mass="13630">MALLLLAGSAKAAPVAPVPGTWLVHGKWGPLTFTVTCRFTELGGRISGECVDGETSHAKIKGGKRHPLMYAAVKDDRLSWSYRTRWTFYEFDARYTGTVRGRTMNGQVLAMGKTGTFTAVRQSF</sequence>
<proteinExistence type="predicted"/>
<protein>
    <recommendedName>
        <fullName evidence="2">DUF2147 domain-containing protein</fullName>
    </recommendedName>
</protein>
<reference evidence="1" key="1">
    <citation type="submission" date="2024-06" db="EMBL/GenBank/DDBJ databases">
        <title>Caulobacter inopinatus, sp. nov.</title>
        <authorList>
            <person name="Donachie S.P."/>
        </authorList>
    </citation>
    <scope>NUCLEOTIDE SEQUENCE</scope>
    <source>
        <strain evidence="1">73W</strain>
    </source>
</reference>
<evidence type="ECO:0000313" key="1">
    <source>
        <dbReference type="EMBL" id="XDO97380.1"/>
    </source>
</evidence>
<dbReference type="AlphaFoldDB" id="A0AB39KUT4"/>
<organism evidence="1">
    <name type="scientific">Caulobacter sp. 73W</name>
    <dbReference type="NCBI Taxonomy" id="3161137"/>
    <lineage>
        <taxon>Bacteria</taxon>
        <taxon>Pseudomonadati</taxon>
        <taxon>Pseudomonadota</taxon>
        <taxon>Alphaproteobacteria</taxon>
        <taxon>Caulobacterales</taxon>
        <taxon>Caulobacteraceae</taxon>
        <taxon>Caulobacter</taxon>
    </lineage>
</organism>
<dbReference type="RefSeq" id="WP_369060564.1">
    <property type="nucleotide sequence ID" value="NZ_CP158375.1"/>
</dbReference>
<evidence type="ECO:0008006" key="2">
    <source>
        <dbReference type="Google" id="ProtNLM"/>
    </source>
</evidence>
<dbReference type="EMBL" id="CP158375">
    <property type="protein sequence ID" value="XDO97380.1"/>
    <property type="molecule type" value="Genomic_DNA"/>
</dbReference>
<name>A0AB39KUT4_9CAUL</name>